<comment type="caution">
    <text evidence="1">The sequence shown here is derived from an EMBL/GenBank/DDBJ whole genome shotgun (WGS) entry which is preliminary data.</text>
</comment>
<sequence length="597" mass="66731">MAQPSPGAELIGGLPRASWESIFELLDGASRLALTEAVTELRAVADCGRVIETVTFSPDTDEATLGEYCEKVSPKKLRQLRFTNCLALPSDVLLGFLGSCENVEELCVLNCVVEPPALFHLLSQKLVKVKKLEWSLYEDRRYESWLEKDAVAQTSTSCQLKALKTMYVEVVATPLTADFLEHILNGCHGLQNLHVHAIRKDAVEVPMGDANIKLQTPRPGLRRFRYTCERVPPPTGRLSPEASYSFVLLEDVSEMRTSLQGVRRAVVAVKTDLEASRRFLGAAKQPQHWSYVRSLSLVLLPPPREARLERLWREPDFLKPMREFLRTCLANISELSLTKSHFWLGCNFCLVVGPALSQLRSLALPPCAVNCEDSLQCLAKGCRFLEELDVSNDDTIPCDACRVALSVNEYDIECLHAQTRLWRLSICETAKFLSLEFLLKCRVTDLRLSLDSLVSDPGSLFYFGPSNLFSANERLSTLTIKASLENLFLDSRLAAAKSLRSLCLQTQSQVAESAVSNFISRMVEALPLLQVVHVHYLAASSSLKTMSWISQRHQVVNTLPNGKRIRWQGQLLNDSPCLGRYCCATSFIGVARPRNRS</sequence>
<protein>
    <submittedName>
        <fullName evidence="1">Uncharacterized protein</fullName>
    </submittedName>
</protein>
<organism evidence="1 2">
    <name type="scientific">Dermacentor silvarum</name>
    <name type="common">Tick</name>
    <dbReference type="NCBI Taxonomy" id="543639"/>
    <lineage>
        <taxon>Eukaryota</taxon>
        <taxon>Metazoa</taxon>
        <taxon>Ecdysozoa</taxon>
        <taxon>Arthropoda</taxon>
        <taxon>Chelicerata</taxon>
        <taxon>Arachnida</taxon>
        <taxon>Acari</taxon>
        <taxon>Parasitiformes</taxon>
        <taxon>Ixodida</taxon>
        <taxon>Ixodoidea</taxon>
        <taxon>Ixodidae</taxon>
        <taxon>Rhipicephalinae</taxon>
        <taxon>Dermacentor</taxon>
    </lineage>
</organism>
<proteinExistence type="predicted"/>
<accession>A0ACB8DXF1</accession>
<dbReference type="Proteomes" id="UP000821865">
    <property type="component" value="Chromosome 1"/>
</dbReference>
<evidence type="ECO:0000313" key="1">
    <source>
        <dbReference type="EMBL" id="KAH7979014.1"/>
    </source>
</evidence>
<gene>
    <name evidence="1" type="ORF">HPB49_007777</name>
</gene>
<name>A0ACB8DXF1_DERSI</name>
<reference evidence="1" key="1">
    <citation type="submission" date="2020-05" db="EMBL/GenBank/DDBJ databases">
        <title>Large-scale comparative analyses of tick genomes elucidate their genetic diversity and vector capacities.</title>
        <authorList>
            <person name="Jia N."/>
            <person name="Wang J."/>
            <person name="Shi W."/>
            <person name="Du L."/>
            <person name="Sun Y."/>
            <person name="Zhan W."/>
            <person name="Jiang J."/>
            <person name="Wang Q."/>
            <person name="Zhang B."/>
            <person name="Ji P."/>
            <person name="Sakyi L.B."/>
            <person name="Cui X."/>
            <person name="Yuan T."/>
            <person name="Jiang B."/>
            <person name="Yang W."/>
            <person name="Lam T.T.-Y."/>
            <person name="Chang Q."/>
            <person name="Ding S."/>
            <person name="Wang X."/>
            <person name="Zhu J."/>
            <person name="Ruan X."/>
            <person name="Zhao L."/>
            <person name="Wei J."/>
            <person name="Que T."/>
            <person name="Du C."/>
            <person name="Cheng J."/>
            <person name="Dai P."/>
            <person name="Han X."/>
            <person name="Huang E."/>
            <person name="Gao Y."/>
            <person name="Liu J."/>
            <person name="Shao H."/>
            <person name="Ye R."/>
            <person name="Li L."/>
            <person name="Wei W."/>
            <person name="Wang X."/>
            <person name="Wang C."/>
            <person name="Yang T."/>
            <person name="Huo Q."/>
            <person name="Li W."/>
            <person name="Guo W."/>
            <person name="Chen H."/>
            <person name="Zhou L."/>
            <person name="Ni X."/>
            <person name="Tian J."/>
            <person name="Zhou Y."/>
            <person name="Sheng Y."/>
            <person name="Liu T."/>
            <person name="Pan Y."/>
            <person name="Xia L."/>
            <person name="Li J."/>
            <person name="Zhao F."/>
            <person name="Cao W."/>
        </authorList>
    </citation>
    <scope>NUCLEOTIDE SEQUENCE</scope>
    <source>
        <tissue evidence="1">Larvae</tissue>
    </source>
</reference>
<evidence type="ECO:0000313" key="2">
    <source>
        <dbReference type="Proteomes" id="UP000821865"/>
    </source>
</evidence>
<keyword evidence="2" id="KW-1185">Reference proteome</keyword>
<dbReference type="EMBL" id="CM023470">
    <property type="protein sequence ID" value="KAH7979014.1"/>
    <property type="molecule type" value="Genomic_DNA"/>
</dbReference>